<reference evidence="2 3" key="2">
    <citation type="journal article" date="2017" name="Genome Biol.">
        <title>New reference genome sequences of hot pepper reveal the massive evolution of plant disease-resistance genes by retroduplication.</title>
        <authorList>
            <person name="Kim S."/>
            <person name="Park J."/>
            <person name="Yeom S.I."/>
            <person name="Kim Y.M."/>
            <person name="Seo E."/>
            <person name="Kim K.T."/>
            <person name="Kim M.S."/>
            <person name="Lee J.M."/>
            <person name="Cheong K."/>
            <person name="Shin H.S."/>
            <person name="Kim S.B."/>
            <person name="Han K."/>
            <person name="Lee J."/>
            <person name="Park M."/>
            <person name="Lee H.A."/>
            <person name="Lee H.Y."/>
            <person name="Lee Y."/>
            <person name="Oh S."/>
            <person name="Lee J.H."/>
            <person name="Choi E."/>
            <person name="Choi E."/>
            <person name="Lee S.E."/>
            <person name="Jeon J."/>
            <person name="Kim H."/>
            <person name="Choi G."/>
            <person name="Song H."/>
            <person name="Lee J."/>
            <person name="Lee S.C."/>
            <person name="Kwon J.K."/>
            <person name="Lee H.Y."/>
            <person name="Koo N."/>
            <person name="Hong Y."/>
            <person name="Kim R.W."/>
            <person name="Kang W.H."/>
            <person name="Huh J.H."/>
            <person name="Kang B.C."/>
            <person name="Yang T.J."/>
            <person name="Lee Y.H."/>
            <person name="Bennetzen J.L."/>
            <person name="Choi D."/>
        </authorList>
    </citation>
    <scope>NUCLEOTIDE SEQUENCE [LARGE SCALE GENOMIC DNA]</scope>
    <source>
        <strain evidence="3">cv. CM334</strain>
    </source>
</reference>
<comment type="caution">
    <text evidence="2">The sequence shown here is derived from an EMBL/GenBank/DDBJ whole genome shotgun (WGS) entry which is preliminary data.</text>
</comment>
<gene>
    <name evidence="2" type="ORF">T459_08119</name>
</gene>
<feature type="region of interest" description="Disordered" evidence="1">
    <location>
        <begin position="28"/>
        <end position="101"/>
    </location>
</feature>
<dbReference type="Gramene" id="PHT86013">
    <property type="protein sequence ID" value="PHT86013"/>
    <property type="gene ID" value="T459_08119"/>
</dbReference>
<keyword evidence="3" id="KW-1185">Reference proteome</keyword>
<dbReference type="Proteomes" id="UP000222542">
    <property type="component" value="Unassembled WGS sequence"/>
</dbReference>
<dbReference type="OMA" id="PRSCPED"/>
<accession>A0A2G2ZVK8</accession>
<dbReference type="PRINTS" id="PR01217">
    <property type="entry name" value="PRICHEXTENSN"/>
</dbReference>
<proteinExistence type="predicted"/>
<protein>
    <submittedName>
        <fullName evidence="2">Uncharacterized protein</fullName>
    </submittedName>
</protein>
<evidence type="ECO:0000313" key="3">
    <source>
        <dbReference type="Proteomes" id="UP000222542"/>
    </source>
</evidence>
<dbReference type="AlphaFoldDB" id="A0A2G2ZVK8"/>
<feature type="compositionally biased region" description="Pro residues" evidence="1">
    <location>
        <begin position="28"/>
        <end position="80"/>
    </location>
</feature>
<name>A0A2G2ZVK8_CAPAN</name>
<evidence type="ECO:0000313" key="2">
    <source>
        <dbReference type="EMBL" id="PHT86013.1"/>
    </source>
</evidence>
<dbReference type="EMBL" id="AYRZ02000003">
    <property type="protein sequence ID" value="PHT86013.1"/>
    <property type="molecule type" value="Genomic_DNA"/>
</dbReference>
<sequence>MSTITAISKDQIACEMCTTCENPCQPILPSPSPPPPLELSCPPPPSPPLPPPSPPPPSPPPPSPPPVNNCPPPPSPPPPARRSCPDDCSLQPRTPPYSIYPYFSPPTTYSNKSTRFKNQPFVTCEGGVLEVSRSGHVVMKACKFGTLYTLLGSTITGVGTVSVLDEDSSDFDILKF</sequence>
<evidence type="ECO:0000256" key="1">
    <source>
        <dbReference type="SAM" id="MobiDB-lite"/>
    </source>
</evidence>
<reference evidence="2 3" key="1">
    <citation type="journal article" date="2014" name="Nat. Genet.">
        <title>Genome sequence of the hot pepper provides insights into the evolution of pungency in Capsicum species.</title>
        <authorList>
            <person name="Kim S."/>
            <person name="Park M."/>
            <person name="Yeom S.I."/>
            <person name="Kim Y.M."/>
            <person name="Lee J.M."/>
            <person name="Lee H.A."/>
            <person name="Seo E."/>
            <person name="Choi J."/>
            <person name="Cheong K."/>
            <person name="Kim K.T."/>
            <person name="Jung K."/>
            <person name="Lee G.W."/>
            <person name="Oh S.K."/>
            <person name="Bae C."/>
            <person name="Kim S.B."/>
            <person name="Lee H.Y."/>
            <person name="Kim S.Y."/>
            <person name="Kim M.S."/>
            <person name="Kang B.C."/>
            <person name="Jo Y.D."/>
            <person name="Yang H.B."/>
            <person name="Jeong H.J."/>
            <person name="Kang W.H."/>
            <person name="Kwon J.K."/>
            <person name="Shin C."/>
            <person name="Lim J.Y."/>
            <person name="Park J.H."/>
            <person name="Huh J.H."/>
            <person name="Kim J.S."/>
            <person name="Kim B.D."/>
            <person name="Cohen O."/>
            <person name="Paran I."/>
            <person name="Suh M.C."/>
            <person name="Lee S.B."/>
            <person name="Kim Y.K."/>
            <person name="Shin Y."/>
            <person name="Noh S.J."/>
            <person name="Park J."/>
            <person name="Seo Y.S."/>
            <person name="Kwon S.Y."/>
            <person name="Kim H.A."/>
            <person name="Park J.M."/>
            <person name="Kim H.J."/>
            <person name="Choi S.B."/>
            <person name="Bosland P.W."/>
            <person name="Reeves G."/>
            <person name="Jo S.H."/>
            <person name="Lee B.W."/>
            <person name="Cho H.T."/>
            <person name="Choi H.S."/>
            <person name="Lee M.S."/>
            <person name="Yu Y."/>
            <person name="Do Choi Y."/>
            <person name="Park B.S."/>
            <person name="van Deynze A."/>
            <person name="Ashrafi H."/>
            <person name="Hill T."/>
            <person name="Kim W.T."/>
            <person name="Pai H.S."/>
            <person name="Ahn H.K."/>
            <person name="Yeam I."/>
            <person name="Giovannoni J.J."/>
            <person name="Rose J.K."/>
            <person name="Sorensen I."/>
            <person name="Lee S.J."/>
            <person name="Kim R.W."/>
            <person name="Choi I.Y."/>
            <person name="Choi B.S."/>
            <person name="Lim J.S."/>
            <person name="Lee Y.H."/>
            <person name="Choi D."/>
        </authorList>
    </citation>
    <scope>NUCLEOTIDE SEQUENCE [LARGE SCALE GENOMIC DNA]</scope>
    <source>
        <strain evidence="3">cv. CM334</strain>
    </source>
</reference>
<organism evidence="2 3">
    <name type="scientific">Capsicum annuum</name>
    <name type="common">Capsicum pepper</name>
    <dbReference type="NCBI Taxonomy" id="4072"/>
    <lineage>
        <taxon>Eukaryota</taxon>
        <taxon>Viridiplantae</taxon>
        <taxon>Streptophyta</taxon>
        <taxon>Embryophyta</taxon>
        <taxon>Tracheophyta</taxon>
        <taxon>Spermatophyta</taxon>
        <taxon>Magnoliopsida</taxon>
        <taxon>eudicotyledons</taxon>
        <taxon>Gunneridae</taxon>
        <taxon>Pentapetalae</taxon>
        <taxon>asterids</taxon>
        <taxon>lamiids</taxon>
        <taxon>Solanales</taxon>
        <taxon>Solanaceae</taxon>
        <taxon>Solanoideae</taxon>
        <taxon>Capsiceae</taxon>
        <taxon>Capsicum</taxon>
    </lineage>
</organism>